<evidence type="ECO:0000313" key="1">
    <source>
        <dbReference type="EMBL" id="PMC43360.1"/>
    </source>
</evidence>
<reference evidence="1 2" key="1">
    <citation type="submission" date="2017-09" db="EMBL/GenBank/DDBJ databases">
        <title>Bacterial strain isolated from the female urinary microbiota.</title>
        <authorList>
            <person name="Thomas-White K."/>
            <person name="Kumar N."/>
            <person name="Forster S."/>
            <person name="Putonti C."/>
            <person name="Lawley T."/>
            <person name="Wolfe A.J."/>
        </authorList>
    </citation>
    <scope>NUCLEOTIDE SEQUENCE [LARGE SCALE GENOMIC DNA]</scope>
    <source>
        <strain evidence="1 2">UMB1686</strain>
    </source>
</reference>
<comment type="caution">
    <text evidence="1">The sequence shown here is derived from an EMBL/GenBank/DDBJ whole genome shotgun (WGS) entry which is preliminary data.</text>
</comment>
<protein>
    <submittedName>
        <fullName evidence="1">Uncharacterized protein</fullName>
    </submittedName>
</protein>
<dbReference type="AlphaFoldDB" id="A0A2N6RZ13"/>
<dbReference type="EMBL" id="PNGV01000001">
    <property type="protein sequence ID" value="PMC43360.1"/>
    <property type="molecule type" value="Genomic_DNA"/>
</dbReference>
<organism evidence="1 2">
    <name type="scientific">Gardnerella greenwoodii</name>
    <dbReference type="NCBI Taxonomy" id="2914925"/>
    <lineage>
        <taxon>Bacteria</taxon>
        <taxon>Bacillati</taxon>
        <taxon>Actinomycetota</taxon>
        <taxon>Actinomycetes</taxon>
        <taxon>Bifidobacteriales</taxon>
        <taxon>Bifidobacteriaceae</taxon>
        <taxon>Gardnerella</taxon>
    </lineage>
</organism>
<evidence type="ECO:0000313" key="2">
    <source>
        <dbReference type="Proteomes" id="UP000235771"/>
    </source>
</evidence>
<name>A0A2N6RZ13_9BIFI</name>
<sequence length="64" mass="7087">MLTQQISKSIMLVGGTLPPPPANKLEVYDEENFTYCIDSSTSSFNGIGSMCYCLLGLQIIRMHE</sequence>
<dbReference type="Proteomes" id="UP000235771">
    <property type="component" value="Unassembled WGS sequence"/>
</dbReference>
<keyword evidence="2" id="KW-1185">Reference proteome</keyword>
<accession>A0A2N6RZ13</accession>
<proteinExistence type="predicted"/>
<gene>
    <name evidence="1" type="ORF">CJ216_04690</name>
</gene>